<protein>
    <submittedName>
        <fullName evidence="2">Uncharacterized protein</fullName>
    </submittedName>
</protein>
<feature type="compositionally biased region" description="Gly residues" evidence="1">
    <location>
        <begin position="54"/>
        <end position="83"/>
    </location>
</feature>
<accession>A0ABN1WUT1</accession>
<feature type="region of interest" description="Disordered" evidence="1">
    <location>
        <begin position="1"/>
        <end position="92"/>
    </location>
</feature>
<keyword evidence="3" id="KW-1185">Reference proteome</keyword>
<proteinExistence type="predicted"/>
<name>A0ABN1WUT1_9ACTN</name>
<feature type="compositionally biased region" description="Polar residues" evidence="1">
    <location>
        <begin position="38"/>
        <end position="47"/>
    </location>
</feature>
<dbReference type="Proteomes" id="UP001500037">
    <property type="component" value="Unassembled WGS sequence"/>
</dbReference>
<organism evidence="2 3">
    <name type="scientific">Kitasatospora nipponensis</name>
    <dbReference type="NCBI Taxonomy" id="258049"/>
    <lineage>
        <taxon>Bacteria</taxon>
        <taxon>Bacillati</taxon>
        <taxon>Actinomycetota</taxon>
        <taxon>Actinomycetes</taxon>
        <taxon>Kitasatosporales</taxon>
        <taxon>Streptomycetaceae</taxon>
        <taxon>Kitasatospora</taxon>
    </lineage>
</organism>
<evidence type="ECO:0000313" key="2">
    <source>
        <dbReference type="EMBL" id="GAA1261671.1"/>
    </source>
</evidence>
<comment type="caution">
    <text evidence="2">The sequence shown here is derived from an EMBL/GenBank/DDBJ whole genome shotgun (WGS) entry which is preliminary data.</text>
</comment>
<reference evidence="2 3" key="1">
    <citation type="journal article" date="2019" name="Int. J. Syst. Evol. Microbiol.">
        <title>The Global Catalogue of Microorganisms (GCM) 10K type strain sequencing project: providing services to taxonomists for standard genome sequencing and annotation.</title>
        <authorList>
            <consortium name="The Broad Institute Genomics Platform"/>
            <consortium name="The Broad Institute Genome Sequencing Center for Infectious Disease"/>
            <person name="Wu L."/>
            <person name="Ma J."/>
        </authorList>
    </citation>
    <scope>NUCLEOTIDE SEQUENCE [LARGE SCALE GENOMIC DNA]</scope>
    <source>
        <strain evidence="2 3">JCM 13004</strain>
    </source>
</reference>
<dbReference type="EMBL" id="BAAALF010000146">
    <property type="protein sequence ID" value="GAA1261671.1"/>
    <property type="molecule type" value="Genomic_DNA"/>
</dbReference>
<gene>
    <name evidence="2" type="ORF">GCM10009665_59210</name>
</gene>
<evidence type="ECO:0000313" key="3">
    <source>
        <dbReference type="Proteomes" id="UP001500037"/>
    </source>
</evidence>
<feature type="compositionally biased region" description="Low complexity" evidence="1">
    <location>
        <begin position="12"/>
        <end position="29"/>
    </location>
</feature>
<sequence>MGAPVRGELAQPVASAATVTRTRAPALAPGRRFGSRRNGLSDSGSSQGVWGWWQGLGDGGRGVGGGGGGGAGGGGGGGGGGGHPPRAGQRQG</sequence>
<evidence type="ECO:0000256" key="1">
    <source>
        <dbReference type="SAM" id="MobiDB-lite"/>
    </source>
</evidence>